<feature type="region of interest" description="Disordered" evidence="2">
    <location>
        <begin position="269"/>
        <end position="290"/>
    </location>
</feature>
<feature type="domain" description="DNA helicase Pif1-like DEAD-box helicase" evidence="3">
    <location>
        <begin position="1281"/>
        <end position="1485"/>
    </location>
</feature>
<keyword evidence="1" id="KW-0067">ATP-binding</keyword>
<feature type="domain" description="Helitron helicase-like" evidence="4">
    <location>
        <begin position="640"/>
        <end position="825"/>
    </location>
</feature>
<dbReference type="GO" id="GO:0043139">
    <property type="term" value="F:5'-3' DNA helicase activity"/>
    <property type="evidence" value="ECO:0007669"/>
    <property type="project" value="UniProtKB-EC"/>
</dbReference>
<dbReference type="GO" id="GO:0000723">
    <property type="term" value="P:telomere maintenance"/>
    <property type="evidence" value="ECO:0007669"/>
    <property type="project" value="InterPro"/>
</dbReference>
<keyword evidence="1" id="KW-0347">Helicase</keyword>
<name>A0A6G0WQW6_9STRA</name>
<feature type="region of interest" description="Disordered" evidence="2">
    <location>
        <begin position="186"/>
        <end position="214"/>
    </location>
</feature>
<organism evidence="6 8">
    <name type="scientific">Aphanomyces euteiches</name>
    <dbReference type="NCBI Taxonomy" id="100861"/>
    <lineage>
        <taxon>Eukaryota</taxon>
        <taxon>Sar</taxon>
        <taxon>Stramenopiles</taxon>
        <taxon>Oomycota</taxon>
        <taxon>Saprolegniomycetes</taxon>
        <taxon>Saprolegniales</taxon>
        <taxon>Verrucalvaceae</taxon>
        <taxon>Aphanomyces</taxon>
    </lineage>
</organism>
<dbReference type="GO" id="GO:0006281">
    <property type="term" value="P:DNA repair"/>
    <property type="evidence" value="ECO:0007669"/>
    <property type="project" value="UniProtKB-KW"/>
</dbReference>
<dbReference type="InterPro" id="IPR027417">
    <property type="entry name" value="P-loop_NTPase"/>
</dbReference>
<evidence type="ECO:0000259" key="3">
    <source>
        <dbReference type="Pfam" id="PF05970"/>
    </source>
</evidence>
<dbReference type="GO" id="GO:0016787">
    <property type="term" value="F:hydrolase activity"/>
    <property type="evidence" value="ECO:0007669"/>
    <property type="project" value="UniProtKB-KW"/>
</dbReference>
<dbReference type="SUPFAM" id="SSF52540">
    <property type="entry name" value="P-loop containing nucleoside triphosphate hydrolases"/>
    <property type="match status" value="2"/>
</dbReference>
<evidence type="ECO:0000313" key="6">
    <source>
        <dbReference type="EMBL" id="KAF0729787.1"/>
    </source>
</evidence>
<comment type="similarity">
    <text evidence="1">Belongs to the helicase family.</text>
</comment>
<keyword evidence="1" id="KW-0547">Nucleotide-binding</keyword>
<dbReference type="Pfam" id="PF14214">
    <property type="entry name" value="Helitron_like_N"/>
    <property type="match status" value="1"/>
</dbReference>
<dbReference type="Pfam" id="PF05970">
    <property type="entry name" value="PIF1"/>
    <property type="match status" value="1"/>
</dbReference>
<feature type="compositionally biased region" description="Basic and acidic residues" evidence="2">
    <location>
        <begin position="186"/>
        <end position="196"/>
    </location>
</feature>
<keyword evidence="1" id="KW-0378">Hydrolase</keyword>
<dbReference type="EMBL" id="VJMJ01000161">
    <property type="protein sequence ID" value="KAF0729787.1"/>
    <property type="molecule type" value="Genomic_DNA"/>
</dbReference>
<comment type="catalytic activity">
    <reaction evidence="1">
        <text>ATP + H2O = ADP + phosphate + H(+)</text>
        <dbReference type="Rhea" id="RHEA:13065"/>
        <dbReference type="ChEBI" id="CHEBI:15377"/>
        <dbReference type="ChEBI" id="CHEBI:15378"/>
        <dbReference type="ChEBI" id="CHEBI:30616"/>
        <dbReference type="ChEBI" id="CHEBI:43474"/>
        <dbReference type="ChEBI" id="CHEBI:456216"/>
        <dbReference type="EC" id="5.6.2.3"/>
    </reaction>
</comment>
<proteinExistence type="inferred from homology"/>
<evidence type="ECO:0000313" key="7">
    <source>
        <dbReference type="EMBL" id="KAF0732332.1"/>
    </source>
</evidence>
<accession>A0A6G0WQW6</accession>
<evidence type="ECO:0000256" key="1">
    <source>
        <dbReference type="RuleBase" id="RU363044"/>
    </source>
</evidence>
<keyword evidence="1" id="KW-0233">DNA recombination</keyword>
<dbReference type="PANTHER" id="PTHR10492:SF57">
    <property type="entry name" value="ATP-DEPENDENT DNA HELICASE"/>
    <property type="match status" value="1"/>
</dbReference>
<dbReference type="VEuPathDB" id="FungiDB:AeMF1_014502"/>
<reference evidence="6 8" key="1">
    <citation type="submission" date="2019-07" db="EMBL/GenBank/DDBJ databases">
        <title>Genomics analysis of Aphanomyces spp. identifies a new class of oomycete effector associated with host adaptation.</title>
        <authorList>
            <person name="Gaulin E."/>
        </authorList>
    </citation>
    <scope>NUCLEOTIDE SEQUENCE [LARGE SCALE GENOMIC DNA]</scope>
    <source>
        <strain evidence="6 8">ATCC 201684</strain>
    </source>
</reference>
<dbReference type="InterPro" id="IPR025476">
    <property type="entry name" value="Helitron_helicase-like"/>
</dbReference>
<dbReference type="VEuPathDB" id="FungiDB:AeMF1_014815"/>
<dbReference type="GO" id="GO:0006310">
    <property type="term" value="P:DNA recombination"/>
    <property type="evidence" value="ECO:0007669"/>
    <property type="project" value="UniProtKB-KW"/>
</dbReference>
<dbReference type="VEuPathDB" id="FungiDB:AeMF1_009019"/>
<dbReference type="GO" id="GO:0005524">
    <property type="term" value="F:ATP binding"/>
    <property type="evidence" value="ECO:0007669"/>
    <property type="project" value="UniProtKB-KW"/>
</dbReference>
<comment type="caution">
    <text evidence="6">The sequence shown here is derived from an EMBL/GenBank/DDBJ whole genome shotgun (WGS) entry which is preliminary data.</text>
</comment>
<keyword evidence="1" id="KW-0234">DNA repair</keyword>
<dbReference type="FunFam" id="3.40.50.300:FF:002884">
    <property type="entry name" value="ATP-dependent DNA helicase"/>
    <property type="match status" value="1"/>
</dbReference>
<dbReference type="EMBL" id="VJMJ01000135">
    <property type="protein sequence ID" value="KAF0732332.1"/>
    <property type="molecule type" value="Genomic_DNA"/>
</dbReference>
<dbReference type="EC" id="5.6.2.3" evidence="1"/>
<evidence type="ECO:0000256" key="2">
    <source>
        <dbReference type="SAM" id="MobiDB-lite"/>
    </source>
</evidence>
<feature type="region of interest" description="Disordered" evidence="2">
    <location>
        <begin position="323"/>
        <end position="347"/>
    </location>
</feature>
<protein>
    <recommendedName>
        <fullName evidence="1">ATP-dependent DNA helicase</fullName>
        <ecNumber evidence="1">5.6.2.3</ecNumber>
    </recommendedName>
</protein>
<dbReference type="InterPro" id="IPR010285">
    <property type="entry name" value="DNA_helicase_pif1-like_DEAD"/>
</dbReference>
<keyword evidence="8" id="KW-1185">Reference proteome</keyword>
<comment type="cofactor">
    <cofactor evidence="1">
        <name>Mg(2+)</name>
        <dbReference type="ChEBI" id="CHEBI:18420"/>
    </cofactor>
</comment>
<dbReference type="InterPro" id="IPR049163">
    <property type="entry name" value="Pif1-like_2B_dom"/>
</dbReference>
<dbReference type="VEuPathDB" id="FungiDB:AeMF1_007478"/>
<dbReference type="Pfam" id="PF21530">
    <property type="entry name" value="Pif1_2B_dom"/>
    <property type="match status" value="1"/>
</dbReference>
<dbReference type="CDD" id="cd18809">
    <property type="entry name" value="SF1_C_RecD"/>
    <property type="match status" value="1"/>
</dbReference>
<dbReference type="Proteomes" id="UP000481153">
    <property type="component" value="Unassembled WGS sequence"/>
</dbReference>
<evidence type="ECO:0000313" key="8">
    <source>
        <dbReference type="Proteomes" id="UP000481153"/>
    </source>
</evidence>
<gene>
    <name evidence="7" type="ORF">Ae201684_010620</name>
    <name evidence="6" type="ORF">Ae201684_012677</name>
</gene>
<dbReference type="Gene3D" id="3.40.50.300">
    <property type="entry name" value="P-loop containing nucleotide triphosphate hydrolases"/>
    <property type="match status" value="2"/>
</dbReference>
<feature type="domain" description="DNA helicase Pif1-like 2B" evidence="5">
    <location>
        <begin position="1587"/>
        <end position="1633"/>
    </location>
</feature>
<evidence type="ECO:0000259" key="4">
    <source>
        <dbReference type="Pfam" id="PF14214"/>
    </source>
</evidence>
<evidence type="ECO:0000259" key="5">
    <source>
        <dbReference type="Pfam" id="PF21530"/>
    </source>
</evidence>
<feature type="compositionally biased region" description="Basic residues" evidence="2">
    <location>
        <begin position="330"/>
        <end position="341"/>
    </location>
</feature>
<sequence length="1752" mass="199179">MFLYEHLSDAVFCVENNNYSASKKGKSNGNHDNDNQGHAIDNSEPGKQAERNAVQESTSTGAYGMAVDDDALNKGNINDEVAMRKAKKAEYNKRAREKKRQVLLDEVDKSKKAEYNNRTREKKRQALLDEVDKAKMAEYNNRARGKKRQALLEEVHKSKKAEYKNRTHKKKRSDIVEDFDKEVAVKRSKKAEYNKRAREKKRNTEVANQGQDAIVLHHTDMDQSNEEESKEGEDGIHYHAQSDHHLKLLAAQEQEDHERRVDNRRIYALQPNRMNEGGEEETKQEDISDGNVDCNNDNQLLALANADPPLNVDVDLIAVPPREQGLSLRNKPKGRPKKKSTHNSGRVSFDDFDESLVPLHIIEQRSICPHCEAKIWPGEEKDCCDSGARVLPVATWPDTPEFREYIDLFKTRGFVNNTRRYNALFAFTSIGTKEIIHGNGGPRSYTIQGELHHSIGPLLPADEEQASYAQIYITDPETQASIRRRMLGGNLNQSTVTKIQHLLLQHNAFTQLYKHAKDIPKDDDMRLVLTAQPRSNSRTHNLPTCSEIAVLFSETSKSGRHILLHGTDGPVLSEVVPNYRVGKHVCLDRQPGEDHLFRIKEFHSAYDPLQYPLLFPTGTLGWSYGNKSGLNGKNVSLNNYARYHLYERGAFSPLHASGPLLQVFAVDNFAKVENQRLGFLRDQTNNLRSDTYRAVHDAVSHDVDVNSIGKRIVLPSSYTGGPRYMRQRYLDAMAIVRKYGRPDLFITVTCNPKWVEIDRELELAKEDYGFKRPPSDRPDLLTRMFRLKLLAIEAMLTKGILGRQGAHVRSVEFQKRGLPHAHILVIFSGDDKIKTAADIDSIISAEIPDKEKNPRLHKIVTTCMIHKCSDRCLENGKCKKNFPKAYCDETSIGSDGYPLYRRRRSSAERPSEYTNQYVIPYCPTLSAMFDCHINVEACTSISAVKYLYKYIFKGSDRSNFQLESSKLDEIKQYQDARYVSCCEALTRIFSFDMFNRSHAVENLEIHLEGEQVVCIPTDRPMSPQELARRNRTKLTAFFELCRENSDSQARARECLYHDIPEHFVWNSNLRKWTPRKRGGKRMIGRMLTVSPRSGDCFYMRMLLCYRRGPTSHEDLRTVNGVVHPKFKSAALALGFLENDEEWLTCMREATETATPYELRTLFVSILIHCEPADARGLWNKFEDEMSQDFHRMYPDDSQKSTAFAIQALSRCLESNGSSLDRFQELPQLAQFEQYFALEETNRGRQSNRLVAMESSHNQEQIQGILEGKSTMTEEHEVFYNDVMSEITKESNVRRGKVYFLEGEGGSGKTFISNILLAQVRSMNKIALAVASSGLAALNLIGGTTAHSRFCLPRSLHELSRCDVRKQSHLAELLRLTELIIWDECSMMHKYAVEAVDHMLQDLMDNALPFGGKVVIFSGDFKQMLPVILKGTPGLILEACLKNSYLWSNVAKFHLTVNMRLTNNNSESVREFAGLLKSIGHGTYPTCTELGADYIRLPDDLAIPYNSPDDLGSFLHSVYQDMNNLRINELRSYFGCRAILAPKHSVVADINTTLLERLTSDGEMTYLSADSVAEKRDSDADACEFPIEFLNSIDINNFPSHKLHLKVGCPIILLRNLCTSEGMCNGTRLIVLELKTRCIKAQIMNGSHKNKIVYIPRTTTIHDGEQNNYPFELRRRQFPVQVAFAMTIHKAQGQTISHVGVYLPEPVFSHGQLYVAMSRAQAKGNIKFLVANGQYEGLPGIYTKNVVYQEALE</sequence>
<dbReference type="PANTHER" id="PTHR10492">
    <property type="match status" value="1"/>
</dbReference>
<feature type="region of interest" description="Disordered" evidence="2">
    <location>
        <begin position="23"/>
        <end position="67"/>
    </location>
</feature>
<keyword evidence="1" id="KW-0227">DNA damage</keyword>